<protein>
    <submittedName>
        <fullName evidence="1">Uncharacterized protein</fullName>
    </submittedName>
</protein>
<sequence>GYHKKTHTHTHSLSLSQPLQDFWLLQAYQVTLNLKEAIFELHKSLFFSITHKHVIKSFVYDRDYGVPEAEWGTTSCSMLKKFSDSEMQCKHIQNRMLQPTD</sequence>
<dbReference type="EMBL" id="GECZ01002686">
    <property type="protein sequence ID" value="JAS67083.1"/>
    <property type="molecule type" value="Transcribed_RNA"/>
</dbReference>
<name>A0A1B6GXE8_9HEMI</name>
<feature type="non-terminal residue" evidence="1">
    <location>
        <position position="1"/>
    </location>
</feature>
<proteinExistence type="predicted"/>
<accession>A0A1B6GXE8</accession>
<gene>
    <name evidence="1" type="ORF">g.46516</name>
</gene>
<dbReference type="AlphaFoldDB" id="A0A1B6GXE8"/>
<evidence type="ECO:0000313" key="1">
    <source>
        <dbReference type="EMBL" id="JAS67083.1"/>
    </source>
</evidence>
<organism evidence="1">
    <name type="scientific">Cuerna arida</name>
    <dbReference type="NCBI Taxonomy" id="1464854"/>
    <lineage>
        <taxon>Eukaryota</taxon>
        <taxon>Metazoa</taxon>
        <taxon>Ecdysozoa</taxon>
        <taxon>Arthropoda</taxon>
        <taxon>Hexapoda</taxon>
        <taxon>Insecta</taxon>
        <taxon>Pterygota</taxon>
        <taxon>Neoptera</taxon>
        <taxon>Paraneoptera</taxon>
        <taxon>Hemiptera</taxon>
        <taxon>Auchenorrhyncha</taxon>
        <taxon>Membracoidea</taxon>
        <taxon>Cicadellidae</taxon>
        <taxon>Cicadellinae</taxon>
        <taxon>Proconiini</taxon>
        <taxon>Cuerna</taxon>
    </lineage>
</organism>
<reference evidence="1" key="1">
    <citation type="submission" date="2015-11" db="EMBL/GenBank/DDBJ databases">
        <title>De novo transcriptome assembly of four potential Pierce s Disease insect vectors from Arizona vineyards.</title>
        <authorList>
            <person name="Tassone E.E."/>
        </authorList>
    </citation>
    <scope>NUCLEOTIDE SEQUENCE</scope>
</reference>